<keyword evidence="5" id="KW-0804">Transcription</keyword>
<dbReference type="HOGENOM" id="CLU_000445_69_17_7"/>
<dbReference type="SUPFAM" id="SSF52172">
    <property type="entry name" value="CheY-like"/>
    <property type="match status" value="1"/>
</dbReference>
<evidence type="ECO:0000313" key="9">
    <source>
        <dbReference type="Proteomes" id="UP000007845"/>
    </source>
</evidence>
<gene>
    <name evidence="8" type="ORF">DND132_2971</name>
</gene>
<dbReference type="SMART" id="SM00448">
    <property type="entry name" value="REC"/>
    <property type="match status" value="1"/>
</dbReference>
<dbReference type="KEGG" id="ddn:DND132_2971"/>
<evidence type="ECO:0000256" key="2">
    <source>
        <dbReference type="ARBA" id="ARBA00023012"/>
    </source>
</evidence>
<evidence type="ECO:0000256" key="4">
    <source>
        <dbReference type="ARBA" id="ARBA00023125"/>
    </source>
</evidence>
<keyword evidence="4" id="KW-0238">DNA-binding</keyword>
<dbReference type="RefSeq" id="WP_014323598.1">
    <property type="nucleotide sequence ID" value="NC_016803.1"/>
</dbReference>
<dbReference type="GO" id="GO:0003677">
    <property type="term" value="F:DNA binding"/>
    <property type="evidence" value="ECO:0007669"/>
    <property type="project" value="UniProtKB-KW"/>
</dbReference>
<proteinExistence type="predicted"/>
<evidence type="ECO:0000256" key="6">
    <source>
        <dbReference type="PROSITE-ProRule" id="PRU00169"/>
    </source>
</evidence>
<dbReference type="InterPro" id="IPR001789">
    <property type="entry name" value="Sig_transdc_resp-reg_receiver"/>
</dbReference>
<dbReference type="InterPro" id="IPR011006">
    <property type="entry name" value="CheY-like_superfamily"/>
</dbReference>
<dbReference type="SMR" id="F0JJS5"/>
<keyword evidence="1 6" id="KW-0597">Phosphoprotein</keyword>
<evidence type="ECO:0000313" key="8">
    <source>
        <dbReference type="EMBL" id="EGB16174.1"/>
    </source>
</evidence>
<feature type="modified residue" description="4-aspartylphosphate" evidence="6">
    <location>
        <position position="57"/>
    </location>
</feature>
<evidence type="ECO:0000256" key="1">
    <source>
        <dbReference type="ARBA" id="ARBA00022553"/>
    </source>
</evidence>
<dbReference type="InterPro" id="IPR050595">
    <property type="entry name" value="Bact_response_regulator"/>
</dbReference>
<dbReference type="FunFam" id="3.40.50.2300:FF:000001">
    <property type="entry name" value="DNA-binding response regulator PhoB"/>
    <property type="match status" value="1"/>
</dbReference>
<dbReference type="PANTHER" id="PTHR44591:SF3">
    <property type="entry name" value="RESPONSE REGULATORY DOMAIN-CONTAINING PROTEIN"/>
    <property type="match status" value="1"/>
</dbReference>
<reference evidence="8 9" key="1">
    <citation type="journal article" date="2011" name="J. Bacteriol.">
        <title>Genome sequence of the mercury-methylating strain Desulfovibrio desulfuricans ND132.</title>
        <authorList>
            <person name="Brown S.D."/>
            <person name="Gilmour C.C."/>
            <person name="Kucken A.M."/>
            <person name="Wall J.D."/>
            <person name="Elias D.A."/>
            <person name="Brandt C.C."/>
            <person name="Podar M."/>
            <person name="Chertkov O."/>
            <person name="Held B."/>
            <person name="Bruce D.C."/>
            <person name="Detter J.C."/>
            <person name="Tapia R."/>
            <person name="Han C.S."/>
            <person name="Goodwin L.A."/>
            <person name="Cheng J.F."/>
            <person name="Pitluck S."/>
            <person name="Woyke T."/>
            <person name="Mikhailova N."/>
            <person name="Ivanova N.N."/>
            <person name="Han J."/>
            <person name="Lucas S."/>
            <person name="Lapidus A.L."/>
            <person name="Land M.L."/>
            <person name="Hauser L.J."/>
            <person name="Palumbo A.V."/>
        </authorList>
    </citation>
    <scope>NUCLEOTIDE SEQUENCE [LARGE SCALE GENOMIC DNA]</scope>
    <source>
        <strain evidence="8 9">ND132</strain>
    </source>
</reference>
<dbReference type="Proteomes" id="UP000007845">
    <property type="component" value="Chromosome"/>
</dbReference>
<accession>F0JJS5</accession>
<keyword evidence="3" id="KW-0805">Transcription regulation</keyword>
<name>F0JJS5_9BACT</name>
<dbReference type="OrthoDB" id="9790791at2"/>
<dbReference type="GO" id="GO:0000160">
    <property type="term" value="P:phosphorelay signal transduction system"/>
    <property type="evidence" value="ECO:0007669"/>
    <property type="project" value="UniProtKB-KW"/>
</dbReference>
<dbReference type="EMBL" id="CP003220">
    <property type="protein sequence ID" value="EGB16174.1"/>
    <property type="molecule type" value="Genomic_DNA"/>
</dbReference>
<keyword evidence="2" id="KW-0902">Two-component regulatory system</keyword>
<dbReference type="Pfam" id="PF00072">
    <property type="entry name" value="Response_reg"/>
    <property type="match status" value="1"/>
</dbReference>
<evidence type="ECO:0000256" key="5">
    <source>
        <dbReference type="ARBA" id="ARBA00023163"/>
    </source>
</evidence>
<dbReference type="Gene3D" id="3.40.50.2300">
    <property type="match status" value="1"/>
</dbReference>
<evidence type="ECO:0000256" key="3">
    <source>
        <dbReference type="ARBA" id="ARBA00023015"/>
    </source>
</evidence>
<feature type="domain" description="Response regulatory" evidence="7">
    <location>
        <begin position="4"/>
        <end position="124"/>
    </location>
</feature>
<dbReference type="STRING" id="641491.DND132_2971"/>
<dbReference type="PROSITE" id="PS50110">
    <property type="entry name" value="RESPONSE_REGULATORY"/>
    <property type="match status" value="1"/>
</dbReference>
<keyword evidence="9" id="KW-1185">Reference proteome</keyword>
<organism evidence="8 9">
    <name type="scientific">Pseudodesulfovibrio mercurii</name>
    <dbReference type="NCBI Taxonomy" id="641491"/>
    <lineage>
        <taxon>Bacteria</taxon>
        <taxon>Pseudomonadati</taxon>
        <taxon>Thermodesulfobacteriota</taxon>
        <taxon>Desulfovibrionia</taxon>
        <taxon>Desulfovibrionales</taxon>
        <taxon>Desulfovibrionaceae</taxon>
    </lineage>
</organism>
<sequence length="126" mass="14560">MAKKILIVDDEVHIKMLLEQTLEELEDEFEVDLFTASDGEEGLEFIRSKRPDLVFLDIMMPKMNGYEVCRIIKDDPALQDVKIILLTAKGQEVDRKQGLELGAMMYMTKPFDPDEILRVSKELLEL</sequence>
<dbReference type="PANTHER" id="PTHR44591">
    <property type="entry name" value="STRESS RESPONSE REGULATOR PROTEIN 1"/>
    <property type="match status" value="1"/>
</dbReference>
<protein>
    <submittedName>
        <fullName evidence="8">Response regulator receiver protein</fullName>
    </submittedName>
</protein>
<dbReference type="eggNOG" id="COG0745">
    <property type="taxonomic scope" value="Bacteria"/>
</dbReference>
<evidence type="ECO:0000259" key="7">
    <source>
        <dbReference type="PROSITE" id="PS50110"/>
    </source>
</evidence>
<dbReference type="AlphaFoldDB" id="F0JJS5"/>